<feature type="active site" evidence="7">
    <location>
        <position position="96"/>
    </location>
</feature>
<dbReference type="InterPro" id="IPR052064">
    <property type="entry name" value="Mito_IMP1_subunit"/>
</dbReference>
<evidence type="ECO:0000256" key="3">
    <source>
        <dbReference type="ARBA" id="ARBA00022801"/>
    </source>
</evidence>
<evidence type="ECO:0000256" key="5">
    <source>
        <dbReference type="ARBA" id="ARBA00023136"/>
    </source>
</evidence>
<dbReference type="OrthoDB" id="308440at2759"/>
<keyword evidence="11" id="KW-1185">Reference proteome</keyword>
<dbReference type="GO" id="GO:0006465">
    <property type="term" value="P:signal peptide processing"/>
    <property type="evidence" value="ECO:0007669"/>
    <property type="project" value="InterPro"/>
</dbReference>
<dbReference type="PANTHER" id="PTHR12383">
    <property type="entry name" value="PROTEASE FAMILY S26 MITOCHONDRIAL INNER MEMBRANE PROTEASE-RELATED"/>
    <property type="match status" value="1"/>
</dbReference>
<dbReference type="PRINTS" id="PR00727">
    <property type="entry name" value="LEADERPTASE"/>
</dbReference>
<organism evidence="10 11">
    <name type="scientific">Passalora fulva</name>
    <name type="common">Tomato leaf mold</name>
    <name type="synonym">Cladosporium fulvum</name>
    <dbReference type="NCBI Taxonomy" id="5499"/>
    <lineage>
        <taxon>Eukaryota</taxon>
        <taxon>Fungi</taxon>
        <taxon>Dikarya</taxon>
        <taxon>Ascomycota</taxon>
        <taxon>Pezizomycotina</taxon>
        <taxon>Dothideomycetes</taxon>
        <taxon>Dothideomycetidae</taxon>
        <taxon>Mycosphaerellales</taxon>
        <taxon>Mycosphaerellaceae</taxon>
        <taxon>Fulvia</taxon>
    </lineage>
</organism>
<dbReference type="OMA" id="VTAKIEW"/>
<dbReference type="AlphaFoldDB" id="A0A9Q8LHS8"/>
<keyword evidence="3" id="KW-0378">Hydrolase</keyword>
<proteinExistence type="inferred from homology"/>
<keyword evidence="4" id="KW-0496">Mitochondrion</keyword>
<evidence type="ECO:0000256" key="4">
    <source>
        <dbReference type="ARBA" id="ARBA00023128"/>
    </source>
</evidence>
<evidence type="ECO:0000256" key="2">
    <source>
        <dbReference type="ARBA" id="ARBA00022792"/>
    </source>
</evidence>
<evidence type="ECO:0000256" key="1">
    <source>
        <dbReference type="ARBA" id="ARBA00004273"/>
    </source>
</evidence>
<dbReference type="GO" id="GO:0042720">
    <property type="term" value="C:mitochondrial inner membrane peptidase complex"/>
    <property type="evidence" value="ECO:0007669"/>
    <property type="project" value="TreeGrafter"/>
</dbReference>
<dbReference type="SUPFAM" id="SSF51306">
    <property type="entry name" value="LexA/Signal peptidase"/>
    <property type="match status" value="1"/>
</dbReference>
<evidence type="ECO:0000256" key="7">
    <source>
        <dbReference type="PIRSR" id="PIRSR600223-1"/>
    </source>
</evidence>
<dbReference type="GeneID" id="71985334"/>
<dbReference type="GO" id="GO:0004252">
    <property type="term" value="F:serine-type endopeptidase activity"/>
    <property type="evidence" value="ECO:0007669"/>
    <property type="project" value="InterPro"/>
</dbReference>
<evidence type="ECO:0000313" key="11">
    <source>
        <dbReference type="Proteomes" id="UP000756132"/>
    </source>
</evidence>
<dbReference type="GO" id="GO:0006627">
    <property type="term" value="P:protein processing involved in protein targeting to mitochondrion"/>
    <property type="evidence" value="ECO:0007669"/>
    <property type="project" value="TreeGrafter"/>
</dbReference>
<comment type="subcellular location">
    <subcellularLocation>
        <location evidence="1">Mitochondrion inner membrane</location>
    </subcellularLocation>
</comment>
<dbReference type="Gene3D" id="2.10.109.10">
    <property type="entry name" value="Umud Fragment, subunit A"/>
    <property type="match status" value="1"/>
</dbReference>
<reference evidence="10" key="1">
    <citation type="submission" date="2021-12" db="EMBL/GenBank/DDBJ databases">
        <authorList>
            <person name="Zaccaron A."/>
            <person name="Stergiopoulos I."/>
        </authorList>
    </citation>
    <scope>NUCLEOTIDE SEQUENCE</scope>
    <source>
        <strain evidence="10">Race5_Kim</strain>
    </source>
</reference>
<feature type="active site" evidence="7">
    <location>
        <position position="140"/>
    </location>
</feature>
<dbReference type="InterPro" id="IPR036286">
    <property type="entry name" value="LexA/Signal_pep-like_sf"/>
</dbReference>
<feature type="compositionally biased region" description="Low complexity" evidence="8">
    <location>
        <begin position="30"/>
        <end position="46"/>
    </location>
</feature>
<feature type="domain" description="Peptidase S26" evidence="9">
    <location>
        <begin position="87"/>
        <end position="153"/>
    </location>
</feature>
<dbReference type="PANTHER" id="PTHR12383:SF16">
    <property type="entry name" value="MITOCHONDRIAL INNER MEMBRANE PROTEASE SUBUNIT 1"/>
    <property type="match status" value="1"/>
</dbReference>
<evidence type="ECO:0000256" key="8">
    <source>
        <dbReference type="SAM" id="MobiDB-lite"/>
    </source>
</evidence>
<comment type="similarity">
    <text evidence="6">Belongs to the peptidase S26 family. IMP1 subfamily.</text>
</comment>
<reference evidence="10" key="2">
    <citation type="journal article" date="2022" name="Microb. Genom.">
        <title>A chromosome-scale genome assembly of the tomato pathogen Cladosporium fulvum reveals a compartmentalized genome architecture and the presence of a dispensable chromosome.</title>
        <authorList>
            <person name="Zaccaron A.Z."/>
            <person name="Chen L.H."/>
            <person name="Samaras A."/>
            <person name="Stergiopoulos I."/>
        </authorList>
    </citation>
    <scope>NUCLEOTIDE SEQUENCE</scope>
    <source>
        <strain evidence="10">Race5_Kim</strain>
    </source>
</reference>
<dbReference type="RefSeq" id="XP_047762009.1">
    <property type="nucleotide sequence ID" value="XM_047904604.1"/>
</dbReference>
<dbReference type="EMBL" id="CP090167">
    <property type="protein sequence ID" value="UJO17643.1"/>
    <property type="molecule type" value="Genomic_DNA"/>
</dbReference>
<evidence type="ECO:0000313" key="10">
    <source>
        <dbReference type="EMBL" id="UJO17643.1"/>
    </source>
</evidence>
<keyword evidence="5" id="KW-0472">Membrane</keyword>
<evidence type="ECO:0000259" key="9">
    <source>
        <dbReference type="Pfam" id="PF10502"/>
    </source>
</evidence>
<accession>A0A9Q8LHS8</accession>
<dbReference type="CDD" id="cd06530">
    <property type="entry name" value="S26_SPase_I"/>
    <property type="match status" value="1"/>
</dbReference>
<dbReference type="InterPro" id="IPR000223">
    <property type="entry name" value="Pept_S26A_signal_pept_1"/>
</dbReference>
<gene>
    <name evidence="10" type="ORF">CLAFUR5_05456</name>
</gene>
<dbReference type="Proteomes" id="UP000756132">
    <property type="component" value="Chromosome 5"/>
</dbReference>
<feature type="domain" description="Peptidase S26" evidence="9">
    <location>
        <begin position="163"/>
        <end position="199"/>
    </location>
</feature>
<evidence type="ECO:0000256" key="6">
    <source>
        <dbReference type="ARBA" id="ARBA00038445"/>
    </source>
</evidence>
<feature type="region of interest" description="Disordered" evidence="8">
    <location>
        <begin position="24"/>
        <end position="56"/>
    </location>
</feature>
<dbReference type="KEGG" id="ffu:CLAFUR5_05456"/>
<dbReference type="Pfam" id="PF10502">
    <property type="entry name" value="Peptidase_S26"/>
    <property type="match status" value="2"/>
</dbReference>
<protein>
    <submittedName>
        <fullName evidence="10">Mitochondrial inner membrane protease subunit 1</fullName>
    </submittedName>
</protein>
<keyword evidence="10" id="KW-0645">Protease</keyword>
<name>A0A9Q8LHS8_PASFU</name>
<sequence>MLRWTSRWGSVAARQARLLRFVGRRRESTKTTTNETKPPKTEPTWTQRARQSFPPRLSHPPYSPPLRYCIYVVAIALSGHTFINYVHYCGATYGISMLPTISSFGDWVCISKWHRRGRGIAVGDLVSFKHPVNLGEYAVKRVVGMQGDFVLMNTPNKSEAMIQIPEGHCWVVGDNMEHSRDSRMFGPLPLALISGKVTAKIEWQGWIPHYSRFEPGLEAASIIDDDDID</sequence>
<dbReference type="InterPro" id="IPR019533">
    <property type="entry name" value="Peptidase_S26"/>
</dbReference>
<keyword evidence="2" id="KW-0999">Mitochondrion inner membrane</keyword>